<dbReference type="Pfam" id="PF01117">
    <property type="entry name" value="Aerolysin"/>
    <property type="match status" value="1"/>
</dbReference>
<evidence type="ECO:0000313" key="6">
    <source>
        <dbReference type="EMBL" id="ESZ95384.1"/>
    </source>
</evidence>
<protein>
    <submittedName>
        <fullName evidence="6">Uncharacterized protein</fullName>
    </submittedName>
</protein>
<feature type="domain" description="Guanylate-binding protein N-terminal" evidence="5">
    <location>
        <begin position="58"/>
        <end position="303"/>
    </location>
</feature>
<feature type="domain" description="Aerolysin-like C-terminal" evidence="4">
    <location>
        <begin position="970"/>
        <end position="1228"/>
    </location>
</feature>
<dbReference type="InterPro" id="IPR027417">
    <property type="entry name" value="P-loop_NTPase"/>
</dbReference>
<comment type="caution">
    <text evidence="6">The sequence shown here is derived from an EMBL/GenBank/DDBJ whole genome shotgun (WGS) entry which is preliminary data.</text>
</comment>
<dbReference type="AlphaFoldDB" id="W9CL70"/>
<dbReference type="Proteomes" id="UP000019487">
    <property type="component" value="Unassembled WGS sequence"/>
</dbReference>
<dbReference type="Pfam" id="PF02263">
    <property type="entry name" value="GBP"/>
    <property type="match status" value="1"/>
</dbReference>
<dbReference type="HOGENOM" id="CLU_259766_0_0_1"/>
<dbReference type="PANTHER" id="PTHR10751">
    <property type="entry name" value="GUANYLATE BINDING PROTEIN"/>
    <property type="match status" value="1"/>
</dbReference>
<organism evidence="6 7">
    <name type="scientific">Sclerotinia borealis (strain F-4128)</name>
    <dbReference type="NCBI Taxonomy" id="1432307"/>
    <lineage>
        <taxon>Eukaryota</taxon>
        <taxon>Fungi</taxon>
        <taxon>Dikarya</taxon>
        <taxon>Ascomycota</taxon>
        <taxon>Pezizomycotina</taxon>
        <taxon>Leotiomycetes</taxon>
        <taxon>Helotiales</taxon>
        <taxon>Sclerotiniaceae</taxon>
        <taxon>Sclerotinia</taxon>
    </lineage>
</organism>
<dbReference type="Gene3D" id="3.40.50.300">
    <property type="entry name" value="P-loop containing nucleotide triphosphate hydrolases"/>
    <property type="match status" value="1"/>
</dbReference>
<dbReference type="Gene3D" id="2.170.15.10">
    <property type="entry name" value="Proaerolysin, chain A, domain 3"/>
    <property type="match status" value="1"/>
</dbReference>
<comment type="similarity">
    <text evidence="1">Belongs to the aerolysin family.</text>
</comment>
<dbReference type="SUPFAM" id="SSF56973">
    <property type="entry name" value="Aerolisin/ETX pore-forming domain"/>
    <property type="match status" value="1"/>
</dbReference>
<evidence type="ECO:0000259" key="5">
    <source>
        <dbReference type="Pfam" id="PF02263"/>
    </source>
</evidence>
<dbReference type="EMBL" id="AYSA01000188">
    <property type="protein sequence ID" value="ESZ95384.1"/>
    <property type="molecule type" value="Genomic_DNA"/>
</dbReference>
<name>W9CL70_SCLBF</name>
<dbReference type="InterPro" id="IPR055267">
    <property type="entry name" value="Aerolysin-like_C"/>
</dbReference>
<gene>
    <name evidence="6" type="ORF">SBOR_4240</name>
</gene>
<dbReference type="SUPFAM" id="SSF52540">
    <property type="entry name" value="P-loop containing nucleoside triphosphate hydrolases"/>
    <property type="match status" value="1"/>
</dbReference>
<dbReference type="GO" id="GO:0003924">
    <property type="term" value="F:GTPase activity"/>
    <property type="evidence" value="ECO:0007669"/>
    <property type="project" value="InterPro"/>
</dbReference>
<keyword evidence="7" id="KW-1185">Reference proteome</keyword>
<evidence type="ECO:0000256" key="1">
    <source>
        <dbReference type="ARBA" id="ARBA00009831"/>
    </source>
</evidence>
<dbReference type="GO" id="GO:0005525">
    <property type="term" value="F:GTP binding"/>
    <property type="evidence" value="ECO:0007669"/>
    <property type="project" value="InterPro"/>
</dbReference>
<accession>W9CL70</accession>
<evidence type="ECO:0000259" key="4">
    <source>
        <dbReference type="Pfam" id="PF01117"/>
    </source>
</evidence>
<evidence type="ECO:0000256" key="3">
    <source>
        <dbReference type="SAM" id="MobiDB-lite"/>
    </source>
</evidence>
<proteinExistence type="inferred from homology"/>
<feature type="region of interest" description="Disordered" evidence="3">
    <location>
        <begin position="191"/>
        <end position="211"/>
    </location>
</feature>
<reference evidence="6 7" key="1">
    <citation type="journal article" date="2014" name="Genome Announc.">
        <title>Draft genome sequence of Sclerotinia borealis, a psychrophilic plant pathogenic fungus.</title>
        <authorList>
            <person name="Mardanov A.V."/>
            <person name="Beletsky A.V."/>
            <person name="Kadnikov V.V."/>
            <person name="Ignatov A.N."/>
            <person name="Ravin N.V."/>
        </authorList>
    </citation>
    <scope>NUCLEOTIDE SEQUENCE [LARGE SCALE GENOMIC DNA]</scope>
    <source>
        <strain evidence="7">F-4157</strain>
    </source>
</reference>
<evidence type="ECO:0000256" key="2">
    <source>
        <dbReference type="ARBA" id="ARBA00023157"/>
    </source>
</evidence>
<keyword evidence="2" id="KW-1015">Disulfide bond</keyword>
<evidence type="ECO:0000313" key="7">
    <source>
        <dbReference type="Proteomes" id="UP000019487"/>
    </source>
</evidence>
<dbReference type="InterPro" id="IPR015894">
    <property type="entry name" value="Guanylate-bd_N"/>
</dbReference>
<sequence length="1247" mass="136384">MAGLTAEGIAALGDEASHSMRWLDMSLSDSSSNPTDPRPARQAYALKVIEDPTNNFVRLVKDPLNLISVMGPARSGKSTLMNVLAGCTTTELFATYPGMETFTKGIQIPTRVLTLPQFSSLEGETTVDSSTENVKVTFVDTEGQGAIGDNYDMDLFSPALVTSRVVIYNRTGGLLTEEILSQLGMMTQAAQRVRAGGNARSDDSASPGTSGTAATGPLFGHLFIIFNQFRTNKVDTVTTLKNALMNQEPETDSNSTNRNNIRKLLTSVFESIQVFILPDSLKSEARDDLADGIKDFILLSDFTPKYLEYFKLLRDGLSKALVSPRELTTGVPLTGGTIADFMPSFADAINRSQPLNLPSIFELSQNNALNKIQITFTNALSIVSDSILSDPALSTQLLSTKFDSNVTLLLSQLANSISYMPIDTVKSAQDEASNSAAAVKVNLIATNLSRIKTLMSTSLTNLISSIETELLKVFPANNILQSPTDIDNAFITLFNSLSSTLKTKGDMYDPQALPSGYEAAIQSALDMHKSSIQSKAASSWGVWATDLTQASIKALTDTLATLGRNTQVGNDSQYTTSATSVCNTEKSAFGQKLDNEYLWSNKQDKKDFFATSADNAMNTQKALWLKNEEDVKASLNIIFEALKQTYVMQLQNSIVPQSEPQSFTTITNPTLIKDALLLFCSQNSLSTTMTIKIGTDFDVFVAEKKSNFVTTYNLACDTYKGYISGELAAQVPLILQACRNQLDLIDLNLDSPTTTRDQITVTSNAAVTDAKNKFTLAKGKLNTLPNGTISSTVIQTYQLQLDMGLELDRKAKVDKYDEVVSVYNKALLTELVIPIVDQTLANNFTSTGALDTSITRQLMFFIARKKGEQALAQAKWDEWKTRTYPALVEVVQRNNSYRVDGLDGNLAATKAIQEHVIGNINEDCCSMGGDLGMSYLYSSRLDGVKPQDMGMSVTDPTKPSQQNSRTMRLNNSPGGGYDANHSTNLEFFDWVVEVSEIIWGKPIITDLKPLKLDTTEYPAQATPMTVIIGSISAVTTTVTDSQSWGVNAGVEVGYKFGVKDEWETNMKATFNGNFSNISTHSESSTYTTSTSAQITLPANRVNCVNQMVFDQRTSLPYTARVRVVPKLRFQNGYTIYGGGGSYASNPGTAARKPAFKRSDRVYCSNAKSTFEFRRTDEIRDDALSNADPWEWALCMQRNPYLRSSLDNLTQASNYEVFVKGKWEGITGKYAVTTVTPKNTLTTLLPPS</sequence>
<dbReference type="OrthoDB" id="2135133at2759"/>